<dbReference type="SUPFAM" id="SSF54506">
    <property type="entry name" value="Diaminopimelate epimerase-like"/>
    <property type="match status" value="2"/>
</dbReference>
<protein>
    <submittedName>
        <fullName evidence="3">4-oxalomesaconate tautomerase</fullName>
    </submittedName>
</protein>
<keyword evidence="4" id="KW-1185">Reference proteome</keyword>
<dbReference type="NCBIfam" id="NF033377">
    <property type="entry name" value="OMA_tautomer"/>
    <property type="match status" value="1"/>
</dbReference>
<evidence type="ECO:0000313" key="3">
    <source>
        <dbReference type="EMBL" id="PCD77371.1"/>
    </source>
</evidence>
<dbReference type="AlphaFoldDB" id="A0A2A4CQ50"/>
<proteinExistence type="inferred from homology"/>
<dbReference type="PANTHER" id="PTHR43709:SF2">
    <property type="entry name" value="DUF453 DOMAIN PROTEIN (AFU_ORTHOLOGUE AFUA_6G00360)"/>
    <property type="match status" value="1"/>
</dbReference>
<dbReference type="InterPro" id="IPR047687">
    <property type="entry name" value="OMA_tautomer-like"/>
</dbReference>
<evidence type="ECO:0000313" key="4">
    <source>
        <dbReference type="Proteomes" id="UP000243507"/>
    </source>
</evidence>
<dbReference type="RefSeq" id="WP_096430751.1">
    <property type="nucleotide sequence ID" value="NZ_NTJD01000002.1"/>
</dbReference>
<reference evidence="3 4" key="1">
    <citation type="submission" date="2017-09" db="EMBL/GenBank/DDBJ databases">
        <title>A multilocus sequence analysis scheme for characterization of bacteria in the genus Thioclava.</title>
        <authorList>
            <person name="Liu Y."/>
            <person name="Shao Z."/>
        </authorList>
    </citation>
    <scope>NUCLEOTIDE SEQUENCE [LARGE SCALE GENOMIC DNA]</scope>
    <source>
        <strain evidence="3 4">CAU 1312</strain>
    </source>
</reference>
<evidence type="ECO:0000256" key="1">
    <source>
        <dbReference type="ARBA" id="ARBA00007673"/>
    </source>
</evidence>
<dbReference type="Proteomes" id="UP000243507">
    <property type="component" value="Unassembled WGS sequence"/>
</dbReference>
<dbReference type="OrthoDB" id="9779763at2"/>
<dbReference type="GO" id="GO:0016853">
    <property type="term" value="F:isomerase activity"/>
    <property type="evidence" value="ECO:0007669"/>
    <property type="project" value="UniProtKB-KW"/>
</dbReference>
<evidence type="ECO:0000256" key="2">
    <source>
        <dbReference type="ARBA" id="ARBA00023235"/>
    </source>
</evidence>
<dbReference type="EMBL" id="NTJD01000002">
    <property type="protein sequence ID" value="PCD77371.1"/>
    <property type="molecule type" value="Genomic_DNA"/>
</dbReference>
<dbReference type="InterPro" id="IPR007400">
    <property type="entry name" value="PrpF-like"/>
</dbReference>
<comment type="caution">
    <text evidence="3">The sequence shown here is derived from an EMBL/GenBank/DDBJ whole genome shotgun (WGS) entry which is preliminary data.</text>
</comment>
<sequence length="363" mass="38200">MSQTAIPFHFFRGGTSRGPYFRREDLPEDSETLARVLVAAVGSGHKLNIDGIGGGAAVTTKVAMLSRSDTNDCDIDYFFAQVSVEDRLVDFKPTCGNILSGVGPAALEMGLIAPQGEVTRVRIRSVNTGAKVEAVVRTPGGQVDYAGEAAIDGVPGTAAPIYLNFMDVVGSATGALLPTGALRDMIDGIEVTCMDVAMPIAIARAADFGLSGYESVEELDANRDFYARMEPIRREAGRRMGLGDVSQSVTPKFALLAPPRNGGTICARYFMPWNCHPTMAVTGAQCLASCVLTPGTVAEGLFCPPEGTPALVLIEHPGGAIDVTVDYETGPAGFTLKSAGLLRTARLLARGELMVPEAVWSGK</sequence>
<accession>A0A2A4CQ50</accession>
<dbReference type="Gene3D" id="3.10.310.10">
    <property type="entry name" value="Diaminopimelate Epimerase, Chain A, domain 1"/>
    <property type="match status" value="2"/>
</dbReference>
<dbReference type="PANTHER" id="PTHR43709">
    <property type="entry name" value="ACONITATE ISOMERASE-RELATED"/>
    <property type="match status" value="1"/>
</dbReference>
<organism evidence="3 4">
    <name type="scientific">Pseudothioclava arenosa</name>
    <dbReference type="NCBI Taxonomy" id="1795308"/>
    <lineage>
        <taxon>Bacteria</taxon>
        <taxon>Pseudomonadati</taxon>
        <taxon>Pseudomonadota</taxon>
        <taxon>Alphaproteobacteria</taxon>
        <taxon>Rhodobacterales</taxon>
        <taxon>Paracoccaceae</taxon>
        <taxon>Pseudothioclava</taxon>
    </lineage>
</organism>
<keyword evidence="2" id="KW-0413">Isomerase</keyword>
<name>A0A2A4CQ50_9RHOB</name>
<comment type="similarity">
    <text evidence="1">Belongs to the PrpF family.</text>
</comment>
<dbReference type="Pfam" id="PF04303">
    <property type="entry name" value="PrpF"/>
    <property type="match status" value="1"/>
</dbReference>
<gene>
    <name evidence="3" type="ORF">CLN94_02310</name>
</gene>